<reference evidence="1 2" key="1">
    <citation type="submission" date="2015-09" db="EMBL/GenBank/DDBJ databases">
        <title>Atta colombica WGS genome.</title>
        <authorList>
            <person name="Nygaard S."/>
            <person name="Hu H."/>
            <person name="Boomsma J."/>
            <person name="Zhang G."/>
        </authorList>
    </citation>
    <scope>NUCLEOTIDE SEQUENCE [LARGE SCALE GENOMIC DNA]</scope>
    <source>
        <strain evidence="1">Treedump-2</strain>
        <tissue evidence="1">Whole body</tissue>
    </source>
</reference>
<dbReference type="Proteomes" id="UP000078540">
    <property type="component" value="Unassembled WGS sequence"/>
</dbReference>
<dbReference type="EMBL" id="KQ976457">
    <property type="protein sequence ID" value="KYM84831.1"/>
    <property type="molecule type" value="Genomic_DNA"/>
</dbReference>
<keyword evidence="2" id="KW-1185">Reference proteome</keyword>
<proteinExistence type="predicted"/>
<protein>
    <submittedName>
        <fullName evidence="1">Uncharacterized protein</fullName>
    </submittedName>
</protein>
<sequence length="285" mass="33362">MLVDSKICRPNKSLISKIIFFTMTTIVSLRTEPESTSHSFIGQIERSVCEQTAGYPLFFTVSKLETRNVDGITNYDRNKQRCFYTKLKTEVSLLILIWCLPFVTTRCVICLDRYFPVKFRFSKSAVCQIRHTCFTRRSTVVNVLYKYYNTYKREQAFQNEKNDHLKLLNDLTFVVQGISRRLVLSSYKIDPLLNSIEEYLDLKLYLERSFETKIEQLTKDGKINIHDERTLLHVKVLVIIDITSEPHHNLKAMIIVASFLAERLRLTSYLHDRPTGRQRDLSLAS</sequence>
<evidence type="ECO:0000313" key="2">
    <source>
        <dbReference type="Proteomes" id="UP000078540"/>
    </source>
</evidence>
<dbReference type="AlphaFoldDB" id="A0A151I4J0"/>
<accession>A0A151I4J0</accession>
<organism evidence="1 2">
    <name type="scientific">Atta colombica</name>
    <dbReference type="NCBI Taxonomy" id="520822"/>
    <lineage>
        <taxon>Eukaryota</taxon>
        <taxon>Metazoa</taxon>
        <taxon>Ecdysozoa</taxon>
        <taxon>Arthropoda</taxon>
        <taxon>Hexapoda</taxon>
        <taxon>Insecta</taxon>
        <taxon>Pterygota</taxon>
        <taxon>Neoptera</taxon>
        <taxon>Endopterygota</taxon>
        <taxon>Hymenoptera</taxon>
        <taxon>Apocrita</taxon>
        <taxon>Aculeata</taxon>
        <taxon>Formicoidea</taxon>
        <taxon>Formicidae</taxon>
        <taxon>Myrmicinae</taxon>
        <taxon>Atta</taxon>
    </lineage>
</organism>
<evidence type="ECO:0000313" key="1">
    <source>
        <dbReference type="EMBL" id="KYM84831.1"/>
    </source>
</evidence>
<name>A0A151I4J0_9HYME</name>
<gene>
    <name evidence="1" type="ORF">ALC53_05044</name>
</gene>